<comment type="caution">
    <text evidence="2">The sequence shown here is derived from an EMBL/GenBank/DDBJ whole genome shotgun (WGS) entry which is preliminary data.</text>
</comment>
<feature type="transmembrane region" description="Helical" evidence="1">
    <location>
        <begin position="12"/>
        <end position="29"/>
    </location>
</feature>
<sequence length="565" mass="65092">MERSQLLPYHSFVIWLLFWGFFPLNLYGLKLNKSTDTVPINKNYWAFNKTISQLKLLSENLIDFPTFRSEWKRIMGSKETACYATCSISYESKINNTIKVHVPHMVRKIKAKTNITLRKLPKEYGLRQRLMLLKKELPELPIEPYQRAMTFAIEQCLLPTLWHLELVHCMYMSIAPFLKGLIMSYTLQDIIGSAMATMSYKDEVFAIENCLNSVSVISDDTISAHYKQICQNTASCLSTHPLSNGPYSRFKEEFLARIDQAYSVLPYSIGGVNSKTLARLLLLISLNRMSFKSKTRKIYYPEKLFVSVRAMNTALAVISIIQSLMKLANIIDQATYIIDLVIISLSKIEMKEIFMTCRRYLTGLEITNLEMNTILNHMICFEMLSVGFIYEHSIPSLAVPIEHFNKSIMPVRMLSESYPDLIPSYIPGKLSGNEDIWLRSTIGFTNIEVTSIPQGFIPGLRPTMRNKSRYRAYSKKSKEAVKYDPSYLEPIYTRKKSIVRNILTKVFLDKIHRAENRWRTIFKSKRAGISSINKGSLDSEDEVDKKTTIYKQNKILAGFIDNTES</sequence>
<keyword evidence="1" id="KW-0472">Membrane</keyword>
<dbReference type="OrthoDB" id="337371at2759"/>
<name>A0A1J4MM27_9CRYT</name>
<evidence type="ECO:0000313" key="2">
    <source>
        <dbReference type="EMBL" id="OII75103.1"/>
    </source>
</evidence>
<dbReference type="VEuPathDB" id="CryptoDB:cand_004640"/>
<organism evidence="2 3">
    <name type="scientific">Cryptosporidium andersoni</name>
    <dbReference type="NCBI Taxonomy" id="117008"/>
    <lineage>
        <taxon>Eukaryota</taxon>
        <taxon>Sar</taxon>
        <taxon>Alveolata</taxon>
        <taxon>Apicomplexa</taxon>
        <taxon>Conoidasida</taxon>
        <taxon>Coccidia</taxon>
        <taxon>Eucoccidiorida</taxon>
        <taxon>Eimeriorina</taxon>
        <taxon>Cryptosporidiidae</taxon>
        <taxon>Cryptosporidium</taxon>
    </lineage>
</organism>
<dbReference type="GeneID" id="92364649"/>
<protein>
    <submittedName>
        <fullName evidence="2">Uncharacterized protein</fullName>
    </submittedName>
</protein>
<evidence type="ECO:0000313" key="3">
    <source>
        <dbReference type="Proteomes" id="UP000186804"/>
    </source>
</evidence>
<keyword evidence="1" id="KW-0812">Transmembrane</keyword>
<dbReference type="AlphaFoldDB" id="A0A1J4MM27"/>
<keyword evidence="1" id="KW-1133">Transmembrane helix</keyword>
<gene>
    <name evidence="2" type="ORF">cand_004640</name>
</gene>
<dbReference type="Proteomes" id="UP000186804">
    <property type="component" value="Unassembled WGS sequence"/>
</dbReference>
<accession>A0A1J4MM27</accession>
<reference evidence="2 3" key="1">
    <citation type="submission" date="2016-10" db="EMBL/GenBank/DDBJ databases">
        <title>Reductive evolution of mitochondrial metabolism and differential evolution of invasion-related proteins in Cryptosporidium.</title>
        <authorList>
            <person name="Liu S."/>
            <person name="Roellig D.M."/>
            <person name="Guo Y."/>
            <person name="Li N."/>
            <person name="Frace M.A."/>
            <person name="Tang K."/>
            <person name="Zhang L."/>
            <person name="Feng Y."/>
            <person name="Xiao L."/>
        </authorList>
    </citation>
    <scope>NUCLEOTIDE SEQUENCE [LARGE SCALE GENOMIC DNA]</scope>
    <source>
        <strain evidence="2">30847</strain>
    </source>
</reference>
<dbReference type="EMBL" id="LRBS01000091">
    <property type="protein sequence ID" value="OII75103.1"/>
    <property type="molecule type" value="Genomic_DNA"/>
</dbReference>
<keyword evidence="3" id="KW-1185">Reference proteome</keyword>
<dbReference type="RefSeq" id="XP_067067373.1">
    <property type="nucleotide sequence ID" value="XM_067210707.1"/>
</dbReference>
<proteinExistence type="predicted"/>
<evidence type="ECO:0000256" key="1">
    <source>
        <dbReference type="SAM" id="Phobius"/>
    </source>
</evidence>